<proteinExistence type="predicted"/>
<keyword evidence="2" id="KW-1185">Reference proteome</keyword>
<accession>A0A0F7CP97</accession>
<name>A0A0F7CP97_9ACTN</name>
<dbReference type="KEGG" id="sxi:SXIM_28970"/>
<organism evidence="1 2">
    <name type="scientific">Streptomyces xiamenensis</name>
    <dbReference type="NCBI Taxonomy" id="408015"/>
    <lineage>
        <taxon>Bacteria</taxon>
        <taxon>Bacillati</taxon>
        <taxon>Actinomycetota</taxon>
        <taxon>Actinomycetes</taxon>
        <taxon>Kitasatosporales</taxon>
        <taxon>Streptomycetaceae</taxon>
        <taxon>Streptomyces</taxon>
    </lineage>
</organism>
<evidence type="ECO:0000313" key="2">
    <source>
        <dbReference type="Proteomes" id="UP000034034"/>
    </source>
</evidence>
<reference evidence="1" key="1">
    <citation type="submission" date="2019-08" db="EMBL/GenBank/DDBJ databases">
        <title>Complete genome sequence of a mangrove-derived Streptomyces xiamenensis.</title>
        <authorList>
            <person name="Xu J."/>
        </authorList>
    </citation>
    <scope>NUCLEOTIDE SEQUENCE</scope>
    <source>
        <strain evidence="1">318</strain>
    </source>
</reference>
<protein>
    <submittedName>
        <fullName evidence="1">Uncharacterized protein</fullName>
    </submittedName>
</protein>
<dbReference type="Proteomes" id="UP000034034">
    <property type="component" value="Chromosome"/>
</dbReference>
<dbReference type="HOGENOM" id="CLU_3206078_0_0_11"/>
<sequence length="45" mass="4998">MGIGGPERFHAVVLLFARVSPLRIRVPVRTHGDRSRTVTGSRSRV</sequence>
<evidence type="ECO:0000313" key="1">
    <source>
        <dbReference type="EMBL" id="AKG44281.1"/>
    </source>
</evidence>
<dbReference type="AlphaFoldDB" id="A0A0F7CP97"/>
<dbReference type="EMBL" id="CP009922">
    <property type="protein sequence ID" value="AKG44281.1"/>
    <property type="molecule type" value="Genomic_DNA"/>
</dbReference>
<gene>
    <name evidence="1" type="ORF">SXIM_28970</name>
</gene>